<protein>
    <submittedName>
        <fullName evidence="2">Rhodanese domain protein</fullName>
    </submittedName>
</protein>
<dbReference type="GO" id="GO:0004792">
    <property type="term" value="F:thiosulfate-cyanide sulfurtransferase activity"/>
    <property type="evidence" value="ECO:0007669"/>
    <property type="project" value="InterPro"/>
</dbReference>
<reference evidence="2 3" key="1">
    <citation type="journal article" date="2015" name="Nature">
        <title>rRNA introns, odd ribosomes, and small enigmatic genomes across a large radiation of phyla.</title>
        <authorList>
            <person name="Brown C.T."/>
            <person name="Hug L.A."/>
            <person name="Thomas B.C."/>
            <person name="Sharon I."/>
            <person name="Castelle C.J."/>
            <person name="Singh A."/>
            <person name="Wilkins M.J."/>
            <person name="Williams K.H."/>
            <person name="Banfield J.F."/>
        </authorList>
    </citation>
    <scope>NUCLEOTIDE SEQUENCE [LARGE SCALE GENOMIC DNA]</scope>
</reference>
<dbReference type="CDD" id="cd00158">
    <property type="entry name" value="RHOD"/>
    <property type="match status" value="1"/>
</dbReference>
<dbReference type="Proteomes" id="UP000033815">
    <property type="component" value="Unassembled WGS sequence"/>
</dbReference>
<evidence type="ECO:0000313" key="2">
    <source>
        <dbReference type="EMBL" id="KKT36970.1"/>
    </source>
</evidence>
<dbReference type="InterPro" id="IPR001763">
    <property type="entry name" value="Rhodanese-like_dom"/>
</dbReference>
<dbReference type="Pfam" id="PF00581">
    <property type="entry name" value="Rhodanese"/>
    <property type="match status" value="1"/>
</dbReference>
<dbReference type="PANTHER" id="PTHR45431:SF3">
    <property type="entry name" value="RHODANESE-LIKE DOMAIN-CONTAINING PROTEIN 15, CHLOROPLASTIC"/>
    <property type="match status" value="1"/>
</dbReference>
<dbReference type="InterPro" id="IPR036873">
    <property type="entry name" value="Rhodanese-like_dom_sf"/>
</dbReference>
<organism evidence="2 3">
    <name type="scientific">Candidatus Nomurabacteria bacterium GW2011_GWB1_44_12</name>
    <dbReference type="NCBI Taxonomy" id="1618748"/>
    <lineage>
        <taxon>Bacteria</taxon>
        <taxon>Candidatus Nomuraibacteriota</taxon>
    </lineage>
</organism>
<dbReference type="PANTHER" id="PTHR45431">
    <property type="entry name" value="RHODANESE-LIKE DOMAIN-CONTAINING PROTEIN 15, CHLOROPLASTIC"/>
    <property type="match status" value="1"/>
</dbReference>
<name>A0A837I7C2_9BACT</name>
<proteinExistence type="predicted"/>
<dbReference type="AlphaFoldDB" id="A0A837I7C2"/>
<dbReference type="SMART" id="SM00450">
    <property type="entry name" value="RHOD"/>
    <property type="match status" value="1"/>
</dbReference>
<dbReference type="PROSITE" id="PS00380">
    <property type="entry name" value="RHODANESE_1"/>
    <property type="match status" value="1"/>
</dbReference>
<dbReference type="InterPro" id="IPR052367">
    <property type="entry name" value="Thiosulfate_ST/Rhodanese-like"/>
</dbReference>
<dbReference type="Gene3D" id="3.40.250.10">
    <property type="entry name" value="Rhodanese-like domain"/>
    <property type="match status" value="1"/>
</dbReference>
<comment type="caution">
    <text evidence="2">The sequence shown here is derived from an EMBL/GenBank/DDBJ whole genome shotgun (WGS) entry which is preliminary data.</text>
</comment>
<evidence type="ECO:0000259" key="1">
    <source>
        <dbReference type="PROSITE" id="PS50206"/>
    </source>
</evidence>
<dbReference type="SUPFAM" id="SSF52821">
    <property type="entry name" value="Rhodanese/Cell cycle control phosphatase"/>
    <property type="match status" value="1"/>
</dbReference>
<evidence type="ECO:0000313" key="3">
    <source>
        <dbReference type="Proteomes" id="UP000033815"/>
    </source>
</evidence>
<dbReference type="InterPro" id="IPR001307">
    <property type="entry name" value="Thiosulphate_STrfase_CS"/>
</dbReference>
<accession>A0A837I7C2</accession>
<sequence length="105" mass="11377">MNNILPEEAHKIIQNGKAVVIDVRTPSEFADGHIPGAKNFDIYDSTFEETIRGLKSDTIYVVNCQSGGRSAKACAKMQELGLVGAMNLEGGFIAWKKAGFPVEGY</sequence>
<dbReference type="EMBL" id="LCHP01000004">
    <property type="protein sequence ID" value="KKT36970.1"/>
    <property type="molecule type" value="Genomic_DNA"/>
</dbReference>
<gene>
    <name evidence="2" type="ORF">UW25_C0004G0298</name>
</gene>
<dbReference type="PROSITE" id="PS50206">
    <property type="entry name" value="RHODANESE_3"/>
    <property type="match status" value="1"/>
</dbReference>
<feature type="domain" description="Rhodanese" evidence="1">
    <location>
        <begin position="14"/>
        <end position="104"/>
    </location>
</feature>